<dbReference type="SMART" id="SM00408">
    <property type="entry name" value="IGc2"/>
    <property type="match status" value="1"/>
</dbReference>
<keyword evidence="2" id="KW-1003">Cell membrane</keyword>
<feature type="domain" description="Ig-like" evidence="8">
    <location>
        <begin position="14"/>
        <end position="112"/>
    </location>
</feature>
<evidence type="ECO:0000313" key="10">
    <source>
        <dbReference type="Proteomes" id="UP000694892"/>
    </source>
</evidence>
<dbReference type="EMBL" id="CM004466">
    <property type="protein sequence ID" value="OCU01458.1"/>
    <property type="molecule type" value="Genomic_DNA"/>
</dbReference>
<dbReference type="Proteomes" id="UP000694892">
    <property type="component" value="Chromosome 1L"/>
</dbReference>
<dbReference type="InterPro" id="IPR007110">
    <property type="entry name" value="Ig-like_dom"/>
</dbReference>
<dbReference type="OMA" id="KNESHYT"/>
<dbReference type="Gene3D" id="2.60.40.10">
    <property type="entry name" value="Immunoglobulins"/>
    <property type="match status" value="1"/>
</dbReference>
<name>A0A974E2J5_XENLA</name>
<dbReference type="AlphaFoldDB" id="A0A974E2J5"/>
<evidence type="ECO:0000256" key="3">
    <source>
        <dbReference type="ARBA" id="ARBA00022729"/>
    </source>
</evidence>
<organism evidence="9 10">
    <name type="scientific">Xenopus laevis</name>
    <name type="common">African clawed frog</name>
    <dbReference type="NCBI Taxonomy" id="8355"/>
    <lineage>
        <taxon>Eukaryota</taxon>
        <taxon>Metazoa</taxon>
        <taxon>Chordata</taxon>
        <taxon>Craniata</taxon>
        <taxon>Vertebrata</taxon>
        <taxon>Euteleostomi</taxon>
        <taxon>Amphibia</taxon>
        <taxon>Batrachia</taxon>
        <taxon>Anura</taxon>
        <taxon>Pipoidea</taxon>
        <taxon>Pipidae</taxon>
        <taxon>Xenopodinae</taxon>
        <taxon>Xenopus</taxon>
        <taxon>Xenopus</taxon>
    </lineage>
</organism>
<dbReference type="PANTHER" id="PTHR19433">
    <property type="entry name" value="T-CELL RECEPTOR ALPHA CHAIN V REGION-RELATED"/>
    <property type="match status" value="1"/>
</dbReference>
<evidence type="ECO:0000313" key="9">
    <source>
        <dbReference type="EMBL" id="OCU01458.1"/>
    </source>
</evidence>
<comment type="subcellular location">
    <subcellularLocation>
        <location evidence="1">Cell membrane</location>
    </subcellularLocation>
</comment>
<protein>
    <recommendedName>
        <fullName evidence="8">Ig-like domain-containing protein</fullName>
    </recommendedName>
</protein>
<dbReference type="InterPro" id="IPR013106">
    <property type="entry name" value="Ig_V-set"/>
</dbReference>
<proteinExistence type="predicted"/>
<dbReference type="Pfam" id="PF07686">
    <property type="entry name" value="V-set"/>
    <property type="match status" value="1"/>
</dbReference>
<evidence type="ECO:0000256" key="2">
    <source>
        <dbReference type="ARBA" id="ARBA00022475"/>
    </source>
</evidence>
<dbReference type="GO" id="GO:0002376">
    <property type="term" value="P:immune system process"/>
    <property type="evidence" value="ECO:0007669"/>
    <property type="project" value="UniProtKB-KW"/>
</dbReference>
<dbReference type="InterPro" id="IPR013783">
    <property type="entry name" value="Ig-like_fold"/>
</dbReference>
<evidence type="ECO:0000259" key="8">
    <source>
        <dbReference type="PROSITE" id="PS50835"/>
    </source>
</evidence>
<dbReference type="InterPro" id="IPR003599">
    <property type="entry name" value="Ig_sub"/>
</dbReference>
<dbReference type="SUPFAM" id="SSF48726">
    <property type="entry name" value="Immunoglobulin"/>
    <property type="match status" value="1"/>
</dbReference>
<dbReference type="GO" id="GO:0005886">
    <property type="term" value="C:plasma membrane"/>
    <property type="evidence" value="ECO:0007669"/>
    <property type="project" value="UniProtKB-SubCell"/>
</dbReference>
<dbReference type="SMART" id="SM00409">
    <property type="entry name" value="IG"/>
    <property type="match status" value="1"/>
</dbReference>
<accession>A0A974E2J5</accession>
<dbReference type="InterPro" id="IPR052051">
    <property type="entry name" value="TCR_complex_component"/>
</dbReference>
<dbReference type="InterPro" id="IPR003598">
    <property type="entry name" value="Ig_sub2"/>
</dbReference>
<keyword evidence="6" id="KW-1015">Disulfide bond</keyword>
<evidence type="ECO:0000256" key="7">
    <source>
        <dbReference type="ARBA" id="ARBA00023180"/>
    </source>
</evidence>
<keyword evidence="3" id="KW-0732">Signal</keyword>
<dbReference type="InterPro" id="IPR036179">
    <property type="entry name" value="Ig-like_dom_sf"/>
</dbReference>
<dbReference type="GO" id="GO:0009617">
    <property type="term" value="P:response to bacterium"/>
    <property type="evidence" value="ECO:0007669"/>
    <property type="project" value="TreeGrafter"/>
</dbReference>
<dbReference type="PANTHER" id="PTHR19433:SF111">
    <property type="entry name" value="T CELL RECEPTOR ALPHA VARIABLE 4"/>
    <property type="match status" value="1"/>
</dbReference>
<reference evidence="10" key="1">
    <citation type="journal article" date="2016" name="Nature">
        <title>Genome evolution in the allotetraploid frog Xenopus laevis.</title>
        <authorList>
            <person name="Session A.M."/>
            <person name="Uno Y."/>
            <person name="Kwon T."/>
            <person name="Chapman J.A."/>
            <person name="Toyoda A."/>
            <person name="Takahashi S."/>
            <person name="Fukui A."/>
            <person name="Hikosaka A."/>
            <person name="Suzuki A."/>
            <person name="Kondo M."/>
            <person name="van Heeringen S.J."/>
            <person name="Quigley I."/>
            <person name="Heinz S."/>
            <person name="Ogino H."/>
            <person name="Ochi H."/>
            <person name="Hellsten U."/>
            <person name="Lyons J.B."/>
            <person name="Simakov O."/>
            <person name="Putnam N."/>
            <person name="Stites J."/>
            <person name="Kuroki Y."/>
            <person name="Tanaka T."/>
            <person name="Michiue T."/>
            <person name="Watanabe M."/>
            <person name="Bogdanovic O."/>
            <person name="Lister R."/>
            <person name="Georgiou G."/>
            <person name="Paranjpe S.S."/>
            <person name="van Kruijsbergen I."/>
            <person name="Shu S."/>
            <person name="Carlson J."/>
            <person name="Kinoshita T."/>
            <person name="Ohta Y."/>
            <person name="Mawaribuchi S."/>
            <person name="Jenkins J."/>
            <person name="Grimwood J."/>
            <person name="Schmutz J."/>
            <person name="Mitros T."/>
            <person name="Mozaffari S.V."/>
            <person name="Suzuki Y."/>
            <person name="Haramoto Y."/>
            <person name="Yamamoto T.S."/>
            <person name="Takagi C."/>
            <person name="Heald R."/>
            <person name="Miller K."/>
            <person name="Haudenschild C."/>
            <person name="Kitzman J."/>
            <person name="Nakayama T."/>
            <person name="Izutsu Y."/>
            <person name="Robert J."/>
            <person name="Fortriede J."/>
            <person name="Burns K."/>
            <person name="Lotay V."/>
            <person name="Karimi K."/>
            <person name="Yasuoka Y."/>
            <person name="Dichmann D.S."/>
            <person name="Flajnik M.F."/>
            <person name="Houston D.W."/>
            <person name="Shendure J."/>
            <person name="DuPasquier L."/>
            <person name="Vize P.D."/>
            <person name="Zorn A.M."/>
            <person name="Ito M."/>
            <person name="Marcotte E.M."/>
            <person name="Wallingford J.B."/>
            <person name="Ito Y."/>
            <person name="Asashima M."/>
            <person name="Ueno N."/>
            <person name="Matsuda Y."/>
            <person name="Veenstra G.J."/>
            <person name="Fujiyama A."/>
            <person name="Harland R.M."/>
            <person name="Taira M."/>
            <person name="Rokhsar D.S."/>
        </authorList>
    </citation>
    <scope>NUCLEOTIDE SEQUENCE [LARGE SCALE GENOMIC DNA]</scope>
    <source>
        <strain evidence="10">J</strain>
    </source>
</reference>
<dbReference type="PROSITE" id="PS50835">
    <property type="entry name" value="IG_LIKE"/>
    <property type="match status" value="1"/>
</dbReference>
<keyword evidence="4" id="KW-0391">Immunity</keyword>
<evidence type="ECO:0000256" key="1">
    <source>
        <dbReference type="ARBA" id="ARBA00004236"/>
    </source>
</evidence>
<gene>
    <name evidence="9" type="ORF">XELAEV_18007249mg</name>
</gene>
<sequence>MFIFIISTGCICKGNVTQPPKKEVSAGANVTLQCYHSSITPGDYIHWYIQNPGQQPKFLMNGFKDVTSELHTMTFSTDRKSSELHIQNVKAEESGVYLCALSDTAVQPNALSVQ</sequence>
<evidence type="ECO:0000256" key="6">
    <source>
        <dbReference type="ARBA" id="ARBA00023157"/>
    </source>
</evidence>
<keyword evidence="7" id="KW-0325">Glycoprotein</keyword>
<evidence type="ECO:0000256" key="5">
    <source>
        <dbReference type="ARBA" id="ARBA00023136"/>
    </source>
</evidence>
<keyword evidence="5" id="KW-0472">Membrane</keyword>
<dbReference type="SMART" id="SM00406">
    <property type="entry name" value="IGv"/>
    <property type="match status" value="1"/>
</dbReference>
<evidence type="ECO:0000256" key="4">
    <source>
        <dbReference type="ARBA" id="ARBA00022859"/>
    </source>
</evidence>